<protein>
    <recommendedName>
        <fullName evidence="3">isochorismate synthase</fullName>
        <ecNumber evidence="3">5.4.4.2</ecNumber>
    </recommendedName>
    <alternativeName>
        <fullName evidence="5">Isochorismate mutase</fullName>
    </alternativeName>
</protein>
<feature type="domain" description="Chorismate-utilising enzyme C-terminal" evidence="6">
    <location>
        <begin position="125"/>
        <end position="380"/>
    </location>
</feature>
<dbReference type="AlphaFoldDB" id="A0A3R9F0U5"/>
<evidence type="ECO:0000256" key="1">
    <source>
        <dbReference type="ARBA" id="ARBA00000799"/>
    </source>
</evidence>
<dbReference type="RefSeq" id="WP_125294602.1">
    <property type="nucleotide sequence ID" value="NZ_JAPTZM010000006.1"/>
</dbReference>
<dbReference type="PANTHER" id="PTHR42839:SF2">
    <property type="entry name" value="ISOCHORISMATE SYNTHASE ENTC"/>
    <property type="match status" value="1"/>
</dbReference>
<dbReference type="SUPFAM" id="SSF56322">
    <property type="entry name" value="ADC synthase"/>
    <property type="match status" value="1"/>
</dbReference>
<dbReference type="Pfam" id="PF00425">
    <property type="entry name" value="Chorismate_bind"/>
    <property type="match status" value="1"/>
</dbReference>
<organism evidence="7 8">
    <name type="scientific">Atlantibacter subterraneus</name>
    <dbReference type="NCBI Taxonomy" id="255519"/>
    <lineage>
        <taxon>Bacteria</taxon>
        <taxon>Pseudomonadati</taxon>
        <taxon>Pseudomonadota</taxon>
        <taxon>Gammaproteobacteria</taxon>
        <taxon>Enterobacterales</taxon>
        <taxon>Enterobacteriaceae</taxon>
        <taxon>Atlantibacter</taxon>
    </lineage>
</organism>
<gene>
    <name evidence="7" type="primary">entC</name>
    <name evidence="7" type="ORF">EGT71_18085</name>
</gene>
<proteinExistence type="inferred from homology"/>
<evidence type="ECO:0000256" key="3">
    <source>
        <dbReference type="ARBA" id="ARBA00012824"/>
    </source>
</evidence>
<sequence length="396" mass="43279">MEASLAEESQQHAVTLSPDSFFFMSPHRNLVTSGCLSRLTTPAADGEDLNGEFQQQLSATFAAARDKGCARPIVVGAIPFDTRKPSALFVPRDYQAFSHRAMLARARTAAPPQLRLVAQQAIPEKPQFMAMVERAATLTATPEVSKVVLSRLIDITTADALDRNQLLNRLVALNPASYNFHVPLADGGALVGASPELLLRKQQNQFYSLPLAGSARRHPNSTEDKLVGDRLLNSRKDRHEHQLVTQAMRQILSGRSQRLRVPETPELITTPTLWHLATAISGETRTEQENALSLACLLHPTPALSGFPHTVARQLIAELEPFDRELFGGIVGWCDDQGNGEWAVAIRCAQLNDKQIRCFAGAGIVPASVAESEWHETGVKLSTMLNVFGLNDRSAS</sequence>
<dbReference type="PANTHER" id="PTHR42839">
    <property type="entry name" value="ISOCHORISMATE SYNTHASE ENTC"/>
    <property type="match status" value="1"/>
</dbReference>
<dbReference type="GO" id="GO:0008909">
    <property type="term" value="F:isochorismate synthase activity"/>
    <property type="evidence" value="ECO:0007669"/>
    <property type="project" value="UniProtKB-EC"/>
</dbReference>
<evidence type="ECO:0000313" key="8">
    <source>
        <dbReference type="Proteomes" id="UP000275331"/>
    </source>
</evidence>
<comment type="catalytic activity">
    <reaction evidence="1">
        <text>chorismate = isochorismate</text>
        <dbReference type="Rhea" id="RHEA:18985"/>
        <dbReference type="ChEBI" id="CHEBI:29748"/>
        <dbReference type="ChEBI" id="CHEBI:29780"/>
        <dbReference type="EC" id="5.4.4.2"/>
    </reaction>
</comment>
<accession>A0A3R9F0U5</accession>
<reference evidence="7 8" key="1">
    <citation type="submission" date="2018-10" db="EMBL/GenBank/DDBJ databases">
        <title>Transmission dynamics of multidrug resistant bacteria on intensive care unit surfaces.</title>
        <authorList>
            <person name="D'Souza A.W."/>
            <person name="Potter R.F."/>
            <person name="Wallace M."/>
            <person name="Shupe A."/>
            <person name="Patel S."/>
            <person name="Sun S."/>
            <person name="Gul D."/>
            <person name="Kwon J.H."/>
            <person name="Andleeb S."/>
            <person name="Burnham C.-A.D."/>
            <person name="Dantas G."/>
        </authorList>
    </citation>
    <scope>NUCLEOTIDE SEQUENCE [LARGE SCALE GENOMIC DNA]</scope>
    <source>
        <strain evidence="7 8">AS_373</strain>
    </source>
</reference>
<dbReference type="InterPro" id="IPR005801">
    <property type="entry name" value="ADC_synthase"/>
</dbReference>
<dbReference type="Gene3D" id="3.60.120.10">
    <property type="entry name" value="Anthranilate synthase"/>
    <property type="match status" value="1"/>
</dbReference>
<dbReference type="NCBIfam" id="TIGR00543">
    <property type="entry name" value="isochor_syn"/>
    <property type="match status" value="1"/>
</dbReference>
<evidence type="ECO:0000313" key="7">
    <source>
        <dbReference type="EMBL" id="RSE23504.1"/>
    </source>
</evidence>
<evidence type="ECO:0000256" key="2">
    <source>
        <dbReference type="ARBA" id="ARBA00005297"/>
    </source>
</evidence>
<evidence type="ECO:0000256" key="5">
    <source>
        <dbReference type="ARBA" id="ARBA00041564"/>
    </source>
</evidence>
<comment type="caution">
    <text evidence="7">The sequence shown here is derived from an EMBL/GenBank/DDBJ whole genome shotgun (WGS) entry which is preliminary data.</text>
</comment>
<dbReference type="EC" id="5.4.4.2" evidence="3"/>
<dbReference type="NCBIfam" id="NF011591">
    <property type="entry name" value="PRK15016.1"/>
    <property type="match status" value="1"/>
</dbReference>
<dbReference type="InterPro" id="IPR004561">
    <property type="entry name" value="IsoChor_synthase"/>
</dbReference>
<dbReference type="InterPro" id="IPR015890">
    <property type="entry name" value="Chorismate_C"/>
</dbReference>
<dbReference type="OrthoDB" id="9806579at2"/>
<evidence type="ECO:0000259" key="6">
    <source>
        <dbReference type="Pfam" id="PF00425"/>
    </source>
</evidence>
<name>A0A3R9F0U5_9ENTR</name>
<evidence type="ECO:0000256" key="4">
    <source>
        <dbReference type="ARBA" id="ARBA00023235"/>
    </source>
</evidence>
<comment type="similarity">
    <text evidence="2">Belongs to the isochorismate synthase family.</text>
</comment>
<dbReference type="EMBL" id="RHXB01000013">
    <property type="protein sequence ID" value="RSE23504.1"/>
    <property type="molecule type" value="Genomic_DNA"/>
</dbReference>
<keyword evidence="4" id="KW-0413">Isomerase</keyword>
<dbReference type="Proteomes" id="UP000275331">
    <property type="component" value="Unassembled WGS sequence"/>
</dbReference>